<dbReference type="SUPFAM" id="SSF49899">
    <property type="entry name" value="Concanavalin A-like lectins/glucanases"/>
    <property type="match status" value="1"/>
</dbReference>
<keyword evidence="1 2" id="KW-0430">Lectin</keyword>
<protein>
    <recommendedName>
        <fullName evidence="2">Galectin</fullName>
    </recommendedName>
</protein>
<dbReference type="PANTHER" id="PTHR11346">
    <property type="entry name" value="GALECTIN"/>
    <property type="match status" value="1"/>
</dbReference>
<feature type="domain" description="Galectin" evidence="3">
    <location>
        <begin position="1"/>
        <end position="131"/>
    </location>
</feature>
<dbReference type="PANTHER" id="PTHR11346:SF97">
    <property type="entry name" value="GALECTIN-1"/>
    <property type="match status" value="1"/>
</dbReference>
<dbReference type="AlphaFoldDB" id="A0ABD1JKI1"/>
<evidence type="ECO:0000259" key="3">
    <source>
        <dbReference type="PROSITE" id="PS51304"/>
    </source>
</evidence>
<evidence type="ECO:0000256" key="1">
    <source>
        <dbReference type="ARBA" id="ARBA00022734"/>
    </source>
</evidence>
<comment type="caution">
    <text evidence="4">The sequence shown here is derived from an EMBL/GenBank/DDBJ whole genome shotgun (WGS) entry which is preliminary data.</text>
</comment>
<dbReference type="GO" id="GO:0030246">
    <property type="term" value="F:carbohydrate binding"/>
    <property type="evidence" value="ECO:0007669"/>
    <property type="project" value="UniProtKB-UniRule"/>
</dbReference>
<name>A0ABD1JKI1_9TELE</name>
<organism evidence="4 5">
    <name type="scientific">Coilia grayii</name>
    <name type="common">Gray's grenadier anchovy</name>
    <dbReference type="NCBI Taxonomy" id="363190"/>
    <lineage>
        <taxon>Eukaryota</taxon>
        <taxon>Metazoa</taxon>
        <taxon>Chordata</taxon>
        <taxon>Craniata</taxon>
        <taxon>Vertebrata</taxon>
        <taxon>Euteleostomi</taxon>
        <taxon>Actinopterygii</taxon>
        <taxon>Neopterygii</taxon>
        <taxon>Teleostei</taxon>
        <taxon>Clupei</taxon>
        <taxon>Clupeiformes</taxon>
        <taxon>Clupeoidei</taxon>
        <taxon>Engraulidae</taxon>
        <taxon>Coilinae</taxon>
        <taxon>Coilia</taxon>
    </lineage>
</organism>
<dbReference type="SMART" id="SM00908">
    <property type="entry name" value="Gal-bind_lectin"/>
    <property type="match status" value="1"/>
</dbReference>
<dbReference type="SMART" id="SM00276">
    <property type="entry name" value="GLECT"/>
    <property type="match status" value="1"/>
</dbReference>
<dbReference type="CDD" id="cd00070">
    <property type="entry name" value="GLECT"/>
    <property type="match status" value="1"/>
</dbReference>
<evidence type="ECO:0000313" key="5">
    <source>
        <dbReference type="Proteomes" id="UP001591681"/>
    </source>
</evidence>
<sequence length="131" mass="15216">MVSIQNMSFKIGQELKVSGKARKDTAFSIDIGHNDHDIALHFNPRFDAHGDVKVIVCNSKHGDSWQDEQRDSCFPFQPDEQFKVVINFDNEHFYIKLPDGNMVHFPNRFGDDKFKYIYFGGDVKIYSLKIK</sequence>
<dbReference type="Proteomes" id="UP001591681">
    <property type="component" value="Unassembled WGS sequence"/>
</dbReference>
<dbReference type="PROSITE" id="PS51304">
    <property type="entry name" value="GALECTIN"/>
    <property type="match status" value="1"/>
</dbReference>
<dbReference type="FunFam" id="2.60.120.200:FF:000021">
    <property type="entry name" value="Galectin"/>
    <property type="match status" value="1"/>
</dbReference>
<dbReference type="InterPro" id="IPR013320">
    <property type="entry name" value="ConA-like_dom_sf"/>
</dbReference>
<evidence type="ECO:0000313" key="4">
    <source>
        <dbReference type="EMBL" id="KAL2086880.1"/>
    </source>
</evidence>
<dbReference type="EMBL" id="JBHFQA010000015">
    <property type="protein sequence ID" value="KAL2086880.1"/>
    <property type="molecule type" value="Genomic_DNA"/>
</dbReference>
<dbReference type="Pfam" id="PF00337">
    <property type="entry name" value="Gal-bind_lectin"/>
    <property type="match status" value="1"/>
</dbReference>
<proteinExistence type="predicted"/>
<gene>
    <name evidence="4" type="ORF">ACEWY4_017939</name>
</gene>
<keyword evidence="5" id="KW-1185">Reference proteome</keyword>
<dbReference type="InterPro" id="IPR001079">
    <property type="entry name" value="Galectin_CRD"/>
</dbReference>
<dbReference type="InterPro" id="IPR044156">
    <property type="entry name" value="Galectin-like"/>
</dbReference>
<dbReference type="Gene3D" id="2.60.120.200">
    <property type="match status" value="1"/>
</dbReference>
<reference evidence="4 5" key="1">
    <citation type="submission" date="2024-09" db="EMBL/GenBank/DDBJ databases">
        <title>A chromosome-level genome assembly of Gray's grenadier anchovy, Coilia grayii.</title>
        <authorList>
            <person name="Fu Z."/>
        </authorList>
    </citation>
    <scope>NUCLEOTIDE SEQUENCE [LARGE SCALE GENOMIC DNA]</scope>
    <source>
        <strain evidence="4">G4</strain>
        <tissue evidence="4">Muscle</tissue>
    </source>
</reference>
<evidence type="ECO:0000256" key="2">
    <source>
        <dbReference type="RuleBase" id="RU102079"/>
    </source>
</evidence>
<accession>A0ABD1JKI1</accession>